<gene>
    <name evidence="2" type="ORF">TSOC_012697</name>
</gene>
<evidence type="ECO:0000256" key="1">
    <source>
        <dbReference type="SAM" id="MobiDB-lite"/>
    </source>
</evidence>
<keyword evidence="3" id="KW-1185">Reference proteome</keyword>
<sequence>MRHASLGGCDRMAQARTTPLAAPHTRRPSPARCPTRLLPAPLLLPLLLLLLSAPGRSAAAAAAGWRVVRPQTADSAGTDDHPSIRYGHSLAAYRGGLVTTHGYYYDRARNIPVWLSDTWALNTSAHEPSLSWQRLSDHLPQSEAHRSYSSGTAPRAPCGRFGHASALVGDALLLYGGHDGGYSRTNRQDYQPGNDFDELWRFDLGRRAWSLEHPGGSGPGKRYLHSVAAVRGQFLLYGGTTDGQGDLWSYDTAARRWALLSKEVPVAAGGPGRRMGASLTPWLAGGAAGVMLYGGRAVLANGTSVVHADPCFFDLAAASWRRLLPAAAAAAAAEPEAAAPPGRLYHAAVETVLSLPLPAQRRVRVGVVAGGTLTTPGLACAADAWAFTLDCTATRISWARLPDFPAALYDTRAAVSRGSLFLFGGHLCALDHPPAPPYPYWYVNQVLQLDLAEQAEALGRALGAGGTACELQTGEAEEEAATEGGEQLGSGRRVSQEL</sequence>
<dbReference type="AlphaFoldDB" id="A0A2J7ZMB9"/>
<dbReference type="Pfam" id="PF24681">
    <property type="entry name" value="Kelch_KLHDC2_KLHL20_DRC7"/>
    <property type="match status" value="1"/>
</dbReference>
<evidence type="ECO:0000313" key="3">
    <source>
        <dbReference type="Proteomes" id="UP000236333"/>
    </source>
</evidence>
<feature type="region of interest" description="Disordered" evidence="1">
    <location>
        <begin position="1"/>
        <end position="32"/>
    </location>
</feature>
<name>A0A2J7ZMB9_9CHLO</name>
<evidence type="ECO:0000313" key="2">
    <source>
        <dbReference type="EMBL" id="PNH01419.1"/>
    </source>
</evidence>
<dbReference type="EMBL" id="PGGS01000903">
    <property type="protein sequence ID" value="PNH01419.1"/>
    <property type="molecule type" value="Genomic_DNA"/>
</dbReference>
<protein>
    <submittedName>
        <fullName evidence="2">Attractin-like protein 1</fullName>
    </submittedName>
</protein>
<dbReference type="PANTHER" id="PTHR23244">
    <property type="entry name" value="KELCH REPEAT DOMAIN"/>
    <property type="match status" value="1"/>
</dbReference>
<dbReference type="OrthoDB" id="10251809at2759"/>
<accession>A0A2J7ZMB9</accession>
<feature type="region of interest" description="Disordered" evidence="1">
    <location>
        <begin position="472"/>
        <end position="498"/>
    </location>
</feature>
<reference evidence="2 3" key="1">
    <citation type="journal article" date="2017" name="Mol. Biol. Evol.">
        <title>The 4-celled Tetrabaena socialis nuclear genome reveals the essential components for genetic control of cell number at the origin of multicellularity in the volvocine lineage.</title>
        <authorList>
            <person name="Featherston J."/>
            <person name="Arakaki Y."/>
            <person name="Hanschen E.R."/>
            <person name="Ferris P.J."/>
            <person name="Michod R.E."/>
            <person name="Olson B.J.S.C."/>
            <person name="Nozaki H."/>
            <person name="Durand P.M."/>
        </authorList>
    </citation>
    <scope>NUCLEOTIDE SEQUENCE [LARGE SCALE GENOMIC DNA]</scope>
    <source>
        <strain evidence="2 3">NIES-571</strain>
    </source>
</reference>
<dbReference type="PANTHER" id="PTHR23244:SF493">
    <property type="entry name" value="GALACTOSE OXIDASE, CENTRAL DOMAIN FAMILY PROTEIN"/>
    <property type="match status" value="1"/>
</dbReference>
<comment type="caution">
    <text evidence="2">The sequence shown here is derived from an EMBL/GenBank/DDBJ whole genome shotgun (WGS) entry which is preliminary data.</text>
</comment>
<dbReference type="InterPro" id="IPR015915">
    <property type="entry name" value="Kelch-typ_b-propeller"/>
</dbReference>
<organism evidence="2 3">
    <name type="scientific">Tetrabaena socialis</name>
    <dbReference type="NCBI Taxonomy" id="47790"/>
    <lineage>
        <taxon>Eukaryota</taxon>
        <taxon>Viridiplantae</taxon>
        <taxon>Chlorophyta</taxon>
        <taxon>core chlorophytes</taxon>
        <taxon>Chlorophyceae</taxon>
        <taxon>CS clade</taxon>
        <taxon>Chlamydomonadales</taxon>
        <taxon>Tetrabaenaceae</taxon>
        <taxon>Tetrabaena</taxon>
    </lineage>
</organism>
<dbReference type="Proteomes" id="UP000236333">
    <property type="component" value="Unassembled WGS sequence"/>
</dbReference>
<dbReference type="SUPFAM" id="SSF117281">
    <property type="entry name" value="Kelch motif"/>
    <property type="match status" value="2"/>
</dbReference>
<dbReference type="Gene3D" id="2.120.10.80">
    <property type="entry name" value="Kelch-type beta propeller"/>
    <property type="match status" value="2"/>
</dbReference>
<proteinExistence type="predicted"/>